<evidence type="ECO:0000259" key="2">
    <source>
        <dbReference type="Pfam" id="PF12473"/>
    </source>
</evidence>
<proteinExistence type="predicted"/>
<gene>
    <name evidence="3" type="ORF">WMY93_024156</name>
</gene>
<dbReference type="Pfam" id="PF12473">
    <property type="entry name" value="DUF3694"/>
    <property type="match status" value="1"/>
</dbReference>
<feature type="domain" description="Kinesin-like" evidence="2">
    <location>
        <begin position="11"/>
        <end position="82"/>
    </location>
</feature>
<keyword evidence="4" id="KW-1185">Reference proteome</keyword>
<evidence type="ECO:0000313" key="3">
    <source>
        <dbReference type="EMBL" id="KAK7888596.1"/>
    </source>
</evidence>
<comment type="caution">
    <text evidence="3">The sequence shown here is derived from an EMBL/GenBank/DDBJ whole genome shotgun (WGS) entry which is preliminary data.</text>
</comment>
<dbReference type="InterPro" id="IPR022164">
    <property type="entry name" value="Kinesin-like"/>
</dbReference>
<dbReference type="Proteomes" id="UP001460270">
    <property type="component" value="Unassembled WGS sequence"/>
</dbReference>
<sequence>MLLSPGQKVSNSDMRLLEMESMGKSSDGKAYVITGKWNPNMAAFQPLNEDTPKDKQVYLTVAVDLVVTEVLEPVRFLWRLWFEFIPPTNASGTSAARPSARTSTSNSDR</sequence>
<accession>A0AAW0MYS1</accession>
<feature type="region of interest" description="Disordered" evidence="1">
    <location>
        <begin position="87"/>
        <end position="109"/>
    </location>
</feature>
<reference evidence="4" key="1">
    <citation type="submission" date="2024-04" db="EMBL/GenBank/DDBJ databases">
        <title>Salinicola lusitanus LLJ914,a marine bacterium isolated from the Okinawa Trough.</title>
        <authorList>
            <person name="Li J."/>
        </authorList>
    </citation>
    <scope>NUCLEOTIDE SEQUENCE [LARGE SCALE GENOMIC DNA]</scope>
</reference>
<evidence type="ECO:0000313" key="4">
    <source>
        <dbReference type="Proteomes" id="UP001460270"/>
    </source>
</evidence>
<organism evidence="3 4">
    <name type="scientific">Mugilogobius chulae</name>
    <name type="common">yellowstripe goby</name>
    <dbReference type="NCBI Taxonomy" id="88201"/>
    <lineage>
        <taxon>Eukaryota</taxon>
        <taxon>Metazoa</taxon>
        <taxon>Chordata</taxon>
        <taxon>Craniata</taxon>
        <taxon>Vertebrata</taxon>
        <taxon>Euteleostomi</taxon>
        <taxon>Actinopterygii</taxon>
        <taxon>Neopterygii</taxon>
        <taxon>Teleostei</taxon>
        <taxon>Neoteleostei</taxon>
        <taxon>Acanthomorphata</taxon>
        <taxon>Gobiaria</taxon>
        <taxon>Gobiiformes</taxon>
        <taxon>Gobioidei</taxon>
        <taxon>Gobiidae</taxon>
        <taxon>Gobionellinae</taxon>
        <taxon>Mugilogobius</taxon>
    </lineage>
</organism>
<protein>
    <recommendedName>
        <fullName evidence="2">Kinesin-like domain-containing protein</fullName>
    </recommendedName>
</protein>
<name>A0AAW0MYS1_9GOBI</name>
<feature type="compositionally biased region" description="Low complexity" evidence="1">
    <location>
        <begin position="90"/>
        <end position="109"/>
    </location>
</feature>
<dbReference type="EMBL" id="JBBPFD010000018">
    <property type="protein sequence ID" value="KAK7888596.1"/>
    <property type="molecule type" value="Genomic_DNA"/>
</dbReference>
<dbReference type="AlphaFoldDB" id="A0AAW0MYS1"/>
<evidence type="ECO:0000256" key="1">
    <source>
        <dbReference type="SAM" id="MobiDB-lite"/>
    </source>
</evidence>